<feature type="transmembrane region" description="Helical" evidence="8">
    <location>
        <begin position="123"/>
        <end position="144"/>
    </location>
</feature>
<dbReference type="SUPFAM" id="SSF52540">
    <property type="entry name" value="P-loop containing nucleoside triphosphate hydrolases"/>
    <property type="match status" value="1"/>
</dbReference>
<gene>
    <name evidence="11" type="ORF">STABA_v1c10290</name>
</gene>
<dbReference type="SUPFAM" id="SSF90123">
    <property type="entry name" value="ABC transporter transmembrane region"/>
    <property type="match status" value="1"/>
</dbReference>
<evidence type="ECO:0000313" key="12">
    <source>
        <dbReference type="Proteomes" id="UP000424468"/>
    </source>
</evidence>
<keyword evidence="12" id="KW-1185">Reference proteome</keyword>
<comment type="similarity">
    <text evidence="2">Belongs to the ABC transporter superfamily.</text>
</comment>
<proteinExistence type="inferred from homology"/>
<reference evidence="11 12" key="1">
    <citation type="submission" date="2019-11" db="EMBL/GenBank/DDBJ databases">
        <title>Complete genome sequence of Spiroplasma tabanidicola TAUS-1 (DSM 22603).</title>
        <authorList>
            <person name="Huang C.-T."/>
            <person name="Lin Y.-C."/>
            <person name="Kuo C.-H."/>
        </authorList>
    </citation>
    <scope>NUCLEOTIDE SEQUENCE [LARGE SCALE GENOMIC DNA]</scope>
    <source>
        <strain evidence="11 12">TAUS-1</strain>
    </source>
</reference>
<evidence type="ECO:0000256" key="5">
    <source>
        <dbReference type="ARBA" id="ARBA00022840"/>
    </source>
</evidence>
<dbReference type="InterPro" id="IPR011527">
    <property type="entry name" value="ABC1_TM_dom"/>
</dbReference>
<evidence type="ECO:0000313" key="11">
    <source>
        <dbReference type="EMBL" id="QGS52377.1"/>
    </source>
</evidence>
<dbReference type="Proteomes" id="UP000424468">
    <property type="component" value="Chromosome"/>
</dbReference>
<dbReference type="GO" id="GO:0016887">
    <property type="term" value="F:ATP hydrolysis activity"/>
    <property type="evidence" value="ECO:0007669"/>
    <property type="project" value="InterPro"/>
</dbReference>
<dbReference type="GO" id="GO:0034040">
    <property type="term" value="F:ATPase-coupled lipid transmembrane transporter activity"/>
    <property type="evidence" value="ECO:0007669"/>
    <property type="project" value="TreeGrafter"/>
</dbReference>
<dbReference type="InterPro" id="IPR003593">
    <property type="entry name" value="AAA+_ATPase"/>
</dbReference>
<dbReference type="InterPro" id="IPR039421">
    <property type="entry name" value="Type_1_exporter"/>
</dbReference>
<dbReference type="PANTHER" id="PTHR24221">
    <property type="entry name" value="ATP-BINDING CASSETTE SUB-FAMILY B"/>
    <property type="match status" value="1"/>
</dbReference>
<dbReference type="AlphaFoldDB" id="A0A6I6C629"/>
<organism evidence="11 12">
    <name type="scientific">Spiroplasma tabanidicola</name>
    <dbReference type="NCBI Taxonomy" id="324079"/>
    <lineage>
        <taxon>Bacteria</taxon>
        <taxon>Bacillati</taxon>
        <taxon>Mycoplasmatota</taxon>
        <taxon>Mollicutes</taxon>
        <taxon>Entomoplasmatales</taxon>
        <taxon>Spiroplasmataceae</taxon>
        <taxon>Spiroplasma</taxon>
    </lineage>
</organism>
<dbReference type="SMART" id="SM00382">
    <property type="entry name" value="AAA"/>
    <property type="match status" value="1"/>
</dbReference>
<feature type="transmembrane region" description="Helical" evidence="8">
    <location>
        <begin position="12"/>
        <end position="36"/>
    </location>
</feature>
<feature type="transmembrane region" description="Helical" evidence="8">
    <location>
        <begin position="238"/>
        <end position="260"/>
    </location>
</feature>
<comment type="subcellular location">
    <subcellularLocation>
        <location evidence="1">Cell membrane</location>
        <topology evidence="1">Multi-pass membrane protein</topology>
    </subcellularLocation>
</comment>
<protein>
    <submittedName>
        <fullName evidence="11">ABC transporter ATP-binding protein</fullName>
    </submittedName>
</protein>
<keyword evidence="4" id="KW-0547">Nucleotide-binding</keyword>
<keyword evidence="5 11" id="KW-0067">ATP-binding</keyword>
<evidence type="ECO:0000256" key="6">
    <source>
        <dbReference type="ARBA" id="ARBA00022989"/>
    </source>
</evidence>
<dbReference type="Gene3D" id="1.20.1560.10">
    <property type="entry name" value="ABC transporter type 1, transmembrane domain"/>
    <property type="match status" value="1"/>
</dbReference>
<dbReference type="InterPro" id="IPR027417">
    <property type="entry name" value="P-loop_NTPase"/>
</dbReference>
<feature type="domain" description="ABC transporter" evidence="9">
    <location>
        <begin position="329"/>
        <end position="533"/>
    </location>
</feature>
<dbReference type="GO" id="GO:0005886">
    <property type="term" value="C:plasma membrane"/>
    <property type="evidence" value="ECO:0007669"/>
    <property type="project" value="UniProtKB-SubCell"/>
</dbReference>
<dbReference type="PROSITE" id="PS50893">
    <property type="entry name" value="ABC_TRANSPORTER_2"/>
    <property type="match status" value="1"/>
</dbReference>
<evidence type="ECO:0000256" key="4">
    <source>
        <dbReference type="ARBA" id="ARBA00022741"/>
    </source>
</evidence>
<dbReference type="RefSeq" id="WP_170264715.1">
    <property type="nucleotide sequence ID" value="NZ_CP046276.1"/>
</dbReference>
<keyword evidence="6 8" id="KW-1133">Transmembrane helix</keyword>
<feature type="domain" description="ABC transmembrane type-1" evidence="10">
    <location>
        <begin position="13"/>
        <end position="298"/>
    </location>
</feature>
<dbReference type="InterPro" id="IPR003439">
    <property type="entry name" value="ABC_transporter-like_ATP-bd"/>
</dbReference>
<dbReference type="PANTHER" id="PTHR24221:SF654">
    <property type="entry name" value="ATP-BINDING CASSETTE SUB-FAMILY B MEMBER 6"/>
    <property type="match status" value="1"/>
</dbReference>
<accession>A0A6I6C629</accession>
<dbReference type="PROSITE" id="PS50929">
    <property type="entry name" value="ABC_TM1F"/>
    <property type="match status" value="1"/>
</dbReference>
<evidence type="ECO:0000256" key="8">
    <source>
        <dbReference type="SAM" id="Phobius"/>
    </source>
</evidence>
<dbReference type="GO" id="GO:0140359">
    <property type="term" value="F:ABC-type transporter activity"/>
    <property type="evidence" value="ECO:0007669"/>
    <property type="project" value="InterPro"/>
</dbReference>
<dbReference type="EMBL" id="CP046276">
    <property type="protein sequence ID" value="QGS52377.1"/>
    <property type="molecule type" value="Genomic_DNA"/>
</dbReference>
<keyword evidence="7 8" id="KW-0472">Membrane</keyword>
<dbReference type="KEGG" id="stab:STABA_v1c10290"/>
<evidence type="ECO:0000256" key="3">
    <source>
        <dbReference type="ARBA" id="ARBA00022692"/>
    </source>
</evidence>
<dbReference type="Pfam" id="PF00664">
    <property type="entry name" value="ABC_membrane"/>
    <property type="match status" value="1"/>
</dbReference>
<evidence type="ECO:0000256" key="7">
    <source>
        <dbReference type="ARBA" id="ARBA00023136"/>
    </source>
</evidence>
<dbReference type="GO" id="GO:0005524">
    <property type="term" value="F:ATP binding"/>
    <property type="evidence" value="ECO:0007669"/>
    <property type="project" value="UniProtKB-KW"/>
</dbReference>
<dbReference type="Gene3D" id="3.40.50.300">
    <property type="entry name" value="P-loop containing nucleotide triphosphate hydrolases"/>
    <property type="match status" value="1"/>
</dbReference>
<evidence type="ECO:0000259" key="9">
    <source>
        <dbReference type="PROSITE" id="PS50893"/>
    </source>
</evidence>
<keyword evidence="3 8" id="KW-0812">Transmembrane</keyword>
<feature type="transmembrane region" description="Helical" evidence="8">
    <location>
        <begin position="48"/>
        <end position="69"/>
    </location>
</feature>
<evidence type="ECO:0000256" key="1">
    <source>
        <dbReference type="ARBA" id="ARBA00004651"/>
    </source>
</evidence>
<dbReference type="Pfam" id="PF00005">
    <property type="entry name" value="ABC_tran"/>
    <property type="match status" value="1"/>
</dbReference>
<feature type="transmembrane region" description="Helical" evidence="8">
    <location>
        <begin position="150"/>
        <end position="170"/>
    </location>
</feature>
<sequence>MKRYYWKIWYIYLIFIVFATLASGLSVYASLALGWVVDDVINKDKDKFIFHMSFAVAGLCASLFVSLLNDFIFKPRAIRILNNGLRTTIALKINAMSYSEYSENKKGQYISWFTNDVDRIQTYYFSDIFVILEVIPGLGVMAYGFYAINWILGLIAFLSAISAILLPYLFSKKSLKRQNKSSQLAEEKNAQAVSLIGGYKEFSYRNQKVKFRKMISTVNKPYEKNDYKLKILLYSENWILNLITVGSQTLLSLVAIYLYTLNDTSSSMNISAGSALSAPVMAYTLLSHIFNGCGSIKNMWSVKDINKKFKTEVKNVEEYEPNPIEFKKLNINNLSLSYDEKQVFKDFNLEIGLNKKYLLVGKSGAGKTTLFKTIFGLIDDYEGKIVINDQKDYKQIDKRDIWNLIAYVPQSNIVYNVSMRDNLTLFDDSISDDKIIDVIKKVNLSSWLEQNSLDTILDNDNKNLSGGEVQRMAIARALLQNKEFMILDEITASLDKENRSSIEDLVGSLNKTILYISHTTDVNNKNFDKVISL</sequence>
<dbReference type="CDD" id="cd03228">
    <property type="entry name" value="ABCC_MRP_Like"/>
    <property type="match status" value="1"/>
</dbReference>
<evidence type="ECO:0000259" key="10">
    <source>
        <dbReference type="PROSITE" id="PS50929"/>
    </source>
</evidence>
<name>A0A6I6C629_9MOLU</name>
<feature type="transmembrane region" description="Helical" evidence="8">
    <location>
        <begin position="280"/>
        <end position="300"/>
    </location>
</feature>
<dbReference type="InterPro" id="IPR036640">
    <property type="entry name" value="ABC1_TM_sf"/>
</dbReference>
<evidence type="ECO:0000256" key="2">
    <source>
        <dbReference type="ARBA" id="ARBA00005417"/>
    </source>
</evidence>